<proteinExistence type="predicted"/>
<gene>
    <name evidence="1" type="ORF">RPERSI_LOCUS10846</name>
</gene>
<evidence type="ECO:0000313" key="2">
    <source>
        <dbReference type="Proteomes" id="UP000789920"/>
    </source>
</evidence>
<dbReference type="EMBL" id="CAJVQC010021855">
    <property type="protein sequence ID" value="CAG8715329.1"/>
    <property type="molecule type" value="Genomic_DNA"/>
</dbReference>
<sequence>MENVNQVNISTMQPRQPRPRFQFTTQHRTLLEGVYQETPYPDKARKLQLAAQIGATDVQVNEWFQRRRKKDPSMISNRALANSNAATNTALNSSNAVPSTSTIITIPANLPTTSPSTTVSQGHANTGTITSPYFSSYTSHVNPPIPNHEVYVYIGDNQASYGFPTTTQNVEIIPEKQEEPPKTKLETDNSRELIETIMPYLKTDLGLISSEVVHDFLHKVKDTPLSERRLILHIIDQTKDSDTLKSLVSERAHYLLRNWIIDEAKTPDSELLLKLLQTVNHLPIDIEALSASGLGKVINNKSVKDSQIDGVSALASLLISKWKEEKKQHDAKVQEAKQAALANFVASSSKAGMRTSSTPSKTSQINPSTSKVSKGKEVSTRIKLLTEPKMKEIDPKLQARPDTNTFDEILGLNATKPVKQVNKVVKKELQKPAAVVKVSAEKQESLTMTGTSKNSSEVIEDNGSSIVKKEQENGQSSTIKEPKKDVKDVKVIISKKRKRVTFAPDNMLTQVKLFEEEYDETEGELSVANTPHQFGNARDLDRNEGLAAFKRVRKAPAIQWYTTPVLDLTSKKIIKPAKVESEEAKIQEEREREIFETIYITSDQVPFSPTEPEENIQQTRNNISTCHEIILNAESDDEDIDEDIGDNDSESRPYISEELFTQLLDIYAKWQAMQLNQSVFSSNTVGIDSKNVVNNLTGIPPIPSQLPATQQQPPTWNFDINQPNSIINYHQPPPSGIQPSANVASQQPTFPQQYPPTNNMPNQPYQYSNLFIPPANQNKEFYSPHKESGLPPPQPSYNNDSQNRPYPESGFGRQPQQPQASTGGRSGRGRGGRPRGGGQTESGRPTSGRGSECWYFKSGRCNLGDD</sequence>
<accession>A0ACA9PL19</accession>
<organism evidence="1 2">
    <name type="scientific">Racocetra persica</name>
    <dbReference type="NCBI Taxonomy" id="160502"/>
    <lineage>
        <taxon>Eukaryota</taxon>
        <taxon>Fungi</taxon>
        <taxon>Fungi incertae sedis</taxon>
        <taxon>Mucoromycota</taxon>
        <taxon>Glomeromycotina</taxon>
        <taxon>Glomeromycetes</taxon>
        <taxon>Diversisporales</taxon>
        <taxon>Gigasporaceae</taxon>
        <taxon>Racocetra</taxon>
    </lineage>
</organism>
<feature type="non-terminal residue" evidence="1">
    <location>
        <position position="866"/>
    </location>
</feature>
<name>A0ACA9PL19_9GLOM</name>
<protein>
    <submittedName>
        <fullName evidence="1">21940_t:CDS:1</fullName>
    </submittedName>
</protein>
<dbReference type="Proteomes" id="UP000789920">
    <property type="component" value="Unassembled WGS sequence"/>
</dbReference>
<comment type="caution">
    <text evidence="1">The sequence shown here is derived from an EMBL/GenBank/DDBJ whole genome shotgun (WGS) entry which is preliminary data.</text>
</comment>
<reference evidence="1" key="1">
    <citation type="submission" date="2021-06" db="EMBL/GenBank/DDBJ databases">
        <authorList>
            <person name="Kallberg Y."/>
            <person name="Tangrot J."/>
            <person name="Rosling A."/>
        </authorList>
    </citation>
    <scope>NUCLEOTIDE SEQUENCE</scope>
    <source>
        <strain evidence="1">MA461A</strain>
    </source>
</reference>
<evidence type="ECO:0000313" key="1">
    <source>
        <dbReference type="EMBL" id="CAG8715329.1"/>
    </source>
</evidence>
<keyword evidence="2" id="KW-1185">Reference proteome</keyword>